<organism evidence="2 3">
    <name type="scientific">Polytolypa hystricis (strain UAMH7299)</name>
    <dbReference type="NCBI Taxonomy" id="1447883"/>
    <lineage>
        <taxon>Eukaryota</taxon>
        <taxon>Fungi</taxon>
        <taxon>Dikarya</taxon>
        <taxon>Ascomycota</taxon>
        <taxon>Pezizomycotina</taxon>
        <taxon>Eurotiomycetes</taxon>
        <taxon>Eurotiomycetidae</taxon>
        <taxon>Onygenales</taxon>
        <taxon>Onygenales incertae sedis</taxon>
        <taxon>Polytolypa</taxon>
    </lineage>
</organism>
<evidence type="ECO:0000313" key="2">
    <source>
        <dbReference type="EMBL" id="PGH18199.1"/>
    </source>
</evidence>
<dbReference type="Proteomes" id="UP000224634">
    <property type="component" value="Unassembled WGS sequence"/>
</dbReference>
<dbReference type="PROSITE" id="PS50006">
    <property type="entry name" value="FHA_DOMAIN"/>
    <property type="match status" value="1"/>
</dbReference>
<dbReference type="OrthoDB" id="10252171at2759"/>
<reference evidence="2 3" key="1">
    <citation type="submission" date="2017-10" db="EMBL/GenBank/DDBJ databases">
        <title>Comparative genomics in systemic dimorphic fungi from Ajellomycetaceae.</title>
        <authorList>
            <person name="Munoz J.F."/>
            <person name="Mcewen J.G."/>
            <person name="Clay O.K."/>
            <person name="Cuomo C.A."/>
        </authorList>
    </citation>
    <scope>NUCLEOTIDE SEQUENCE [LARGE SCALE GENOMIC DNA]</scope>
    <source>
        <strain evidence="2 3">UAMH7299</strain>
    </source>
</reference>
<protein>
    <recommendedName>
        <fullName evidence="1">FHA domain-containing protein</fullName>
    </recommendedName>
</protein>
<comment type="caution">
    <text evidence="2">The sequence shown here is derived from an EMBL/GenBank/DDBJ whole genome shotgun (WGS) entry which is preliminary data.</text>
</comment>
<dbReference type="InterPro" id="IPR000253">
    <property type="entry name" value="FHA_dom"/>
</dbReference>
<name>A0A2B7YAS5_POLH7</name>
<dbReference type="Pfam" id="PF00498">
    <property type="entry name" value="FHA"/>
    <property type="match status" value="1"/>
</dbReference>
<accession>A0A2B7YAS5</accession>
<evidence type="ECO:0000259" key="1">
    <source>
        <dbReference type="PROSITE" id="PS50006"/>
    </source>
</evidence>
<feature type="domain" description="FHA" evidence="1">
    <location>
        <begin position="78"/>
        <end position="129"/>
    </location>
</feature>
<dbReference type="Gene3D" id="2.60.200.20">
    <property type="match status" value="1"/>
</dbReference>
<keyword evidence="3" id="KW-1185">Reference proteome</keyword>
<sequence>MEGPDLIACLFPFGRGLFYARGVVSSHENISRFVDAQLKRKEKVYDRDSRESTASLDEVEVDGLRLSFSHGPKGGNGFVLGKDPNTCDIVLPKWKGISACQCYLTFDDQNRLILQDRSSNDTIVSYDREGAEKRRNFTWIPSGHKFSMGKNILSSKFVKTSNFK</sequence>
<dbReference type="AlphaFoldDB" id="A0A2B7YAS5"/>
<evidence type="ECO:0000313" key="3">
    <source>
        <dbReference type="Proteomes" id="UP000224634"/>
    </source>
</evidence>
<dbReference type="STRING" id="1447883.A0A2B7YAS5"/>
<dbReference type="EMBL" id="PDNA01000059">
    <property type="protein sequence ID" value="PGH18199.1"/>
    <property type="molecule type" value="Genomic_DNA"/>
</dbReference>
<proteinExistence type="predicted"/>
<dbReference type="SUPFAM" id="SSF49879">
    <property type="entry name" value="SMAD/FHA domain"/>
    <property type="match status" value="1"/>
</dbReference>
<dbReference type="InterPro" id="IPR008984">
    <property type="entry name" value="SMAD_FHA_dom_sf"/>
</dbReference>
<gene>
    <name evidence="2" type="ORF">AJ80_04586</name>
</gene>